<dbReference type="InterPro" id="IPR031325">
    <property type="entry name" value="RHS_repeat"/>
</dbReference>
<dbReference type="Proteomes" id="UP000863257">
    <property type="component" value="Unassembled WGS sequence"/>
</dbReference>
<reference evidence="5" key="2">
    <citation type="submission" date="2019-01" db="EMBL/GenBank/DDBJ databases">
        <authorList>
            <consortium name="NCBI Pathogen Detection Project"/>
        </authorList>
    </citation>
    <scope>NUCLEOTIDE SEQUENCE</scope>
    <source>
        <strain evidence="5">BCW_3452</strain>
    </source>
</reference>
<feature type="domain" description="DUF6531" evidence="3">
    <location>
        <begin position="151"/>
        <end position="228"/>
    </location>
</feature>
<gene>
    <name evidence="5" type="ORF">I7730_11545</name>
</gene>
<dbReference type="Pfam" id="PF05593">
    <property type="entry name" value="RHS_repeat"/>
    <property type="match status" value="1"/>
</dbReference>
<dbReference type="Pfam" id="PF20148">
    <property type="entry name" value="DUF6531"/>
    <property type="match status" value="1"/>
</dbReference>
<evidence type="ECO:0000313" key="5">
    <source>
        <dbReference type="EMBL" id="HAS8540419.1"/>
    </source>
</evidence>
<accession>A0A8H9N091</accession>
<dbReference type="InterPro" id="IPR050708">
    <property type="entry name" value="T6SS_VgrG/RHS"/>
</dbReference>
<dbReference type="Gene3D" id="2.180.10.10">
    <property type="entry name" value="RHS repeat-associated core"/>
    <property type="match status" value="5"/>
</dbReference>
<feature type="domain" description="Teneurin-like YD-shell" evidence="4">
    <location>
        <begin position="690"/>
        <end position="807"/>
    </location>
</feature>
<proteinExistence type="predicted"/>
<reference evidence="5" key="1">
    <citation type="journal article" date="2018" name="Genome Biol.">
        <title>SKESA: strategic k-mer extension for scrupulous assemblies.</title>
        <authorList>
            <person name="Souvorov A."/>
            <person name="Agarwala R."/>
            <person name="Lipman D.J."/>
        </authorList>
    </citation>
    <scope>NUCLEOTIDE SEQUENCE</scope>
    <source>
        <strain evidence="5">BCW_3452</strain>
    </source>
</reference>
<dbReference type="InterPro" id="IPR022385">
    <property type="entry name" value="Rhs_assc_core"/>
</dbReference>
<evidence type="ECO:0000256" key="2">
    <source>
        <dbReference type="SAM" id="MobiDB-lite"/>
    </source>
</evidence>
<name>A0A8H9N091_VIBVL</name>
<dbReference type="Pfam" id="PF26363">
    <property type="entry name" value="Phospholipase-like"/>
    <property type="match status" value="1"/>
</dbReference>
<dbReference type="InterPro" id="IPR006530">
    <property type="entry name" value="YD"/>
</dbReference>
<comment type="caution">
    <text evidence="5">The sequence shown here is derived from an EMBL/GenBank/DDBJ whole genome shotgun (WGS) entry which is preliminary data.</text>
</comment>
<feature type="domain" description="Teneurin-like YD-shell" evidence="4">
    <location>
        <begin position="874"/>
        <end position="1103"/>
    </location>
</feature>
<feature type="domain" description="Teneurin-like YD-shell" evidence="4">
    <location>
        <begin position="414"/>
        <end position="559"/>
    </location>
</feature>
<sequence>MNGQRIVKISAYDGSLHYFSDQPIAEGKTLHFSTELVAQQFVEKFKLASLEDIAEVSGWLGDHIPQSPFRDEKVFEDYVASLSAALAARRLHVVQFESVTPASLKPTILTPPPQNQESKPASDGKTESQTSDDKTCDEAQAESSKHHEKAGDPVSMVTGEEILTLCDLTLHHRLSFSRTYRSSFCLLDTGLGHGWRHSFDYQMHDVHSEKGSLTGWHFCDEMGDVIEFPAVSQGAVSYQTYVGASCFHHENGYLLVTLANGTQYKFERKNDTWLIKQIRTTAIDLIDLDYSSKQRLVGIRYNKQHCAELQYDRRGHLVEVRLPDSGKVLASYQYDAQDNLTAATNQHGQTESYFYSESHLLKRRQRQSGFSHYFEWSTEGPEAKCLRNYGDDGTYDYQFHYQDETSSYRDTLGHQWSFEHNAHGKLSSKRSPEGREWRWEYDDNGRLVRAIQPCGETVCYQYNAYGQKTKARHSSGATTGYQYNALGQQTAIRYPNGSLEQRQYNILGLLTALCDSNGKRTDCRYDKFGRVIERKASDGESHQWWWNDAHQMIAHQANQTLLRYSYNQEHRLDGIAYPNGMVTAFEHDTNGHLTKTVSYSEEDDLQHEVRYRYDECGRVTHLITPAGTSTIEWGLLAQPNAIIRPDGGELAFRYDGERNLVGISRSDACDFLFTLSPDDYVTETQNFDGVTTQYHYDLAGRLSRLESGERQVVYSYDAEGNLCLVKAGATHGVSENRYQFTHGSQLRLATNHACTIQYQYSSGGQLSQQIQGQHRIDYHHNASGQLSQLLLADGSQVTYAYTAYGQLAAISMGEKPPCVHFDYDSMGRICSVYYGQDQEQKRFDGIGRLSQQQWNNRSRKYHYDTAHQLAIIIDSVQGTSHYQYDSLGQLTRAKTAHQEETYRFDSFGNPSEADCLLMGDRLVEHNGWRFQYDAHGNQICAEGEGNAQYRCFNALNQLVQVDSDGVLSHFEYDALGRRSRKVTETGTTEFIWQGSQLIGEYHNGKYRWYFYLPNSHTPIMLVEDEQCYFYQCDQIGTPLALVDEQGSVVWQARYDTYGRAHIEVESVVNPLRFQGQYHDVETGLHYNLARYYDPRTGRFIQPDPIGLLGGINHYQYAPNPVMWVDPHGLCAKEDTPAIKAGVNDTQPQQPMFYAMGSGNYASAVKTASPIYQLHAEISDVQDVTQHSGLADKIVHPQLPNVEQGAGAVGLDKVQQRQLRYQQRIQLLKNTSGIPEIKQAHERLSFNNDNIIRAEAAQYVYRVDEYNRGAIGVLPEPPVGLEIINPADIGLTQDDFTNTTSGFGAALFKSKINGETMLTYRGTNNKHTGTKDWLTNLKQGSGLETEQYNQAMDLARQVKQSIGGDYSIVGHSLGGGLASSGVAVSGQPGFTFNSAGLHPKTAQRKGGSSLAETSQLITTQAVKGEVLTMAQGFGTKVVLAGAAGALGGSKLAMLAAIGINALDVLPKAAGTMRDLPSVHGGNPVTRHGMDQVVEGIEAQKTEDLATLNNYSKAYHG</sequence>
<dbReference type="SUPFAM" id="SSF53474">
    <property type="entry name" value="alpha/beta-Hydrolases"/>
    <property type="match status" value="1"/>
</dbReference>
<feature type="compositionally biased region" description="Basic and acidic residues" evidence="2">
    <location>
        <begin position="120"/>
        <end position="151"/>
    </location>
</feature>
<dbReference type="RefSeq" id="WP_130249617.1">
    <property type="nucleotide sequence ID" value="NZ_RHHH01000021.1"/>
</dbReference>
<evidence type="ECO:0000256" key="1">
    <source>
        <dbReference type="ARBA" id="ARBA00022737"/>
    </source>
</evidence>
<protein>
    <submittedName>
        <fullName evidence="5">DUF2974 domain-containing protein</fullName>
    </submittedName>
</protein>
<dbReference type="PANTHER" id="PTHR32305:SF15">
    <property type="entry name" value="PROTEIN RHSA-RELATED"/>
    <property type="match status" value="1"/>
</dbReference>
<feature type="region of interest" description="Disordered" evidence="2">
    <location>
        <begin position="104"/>
        <end position="153"/>
    </location>
</feature>
<dbReference type="InterPro" id="IPR045351">
    <property type="entry name" value="DUF6531"/>
</dbReference>
<dbReference type="InterPro" id="IPR029058">
    <property type="entry name" value="AB_hydrolase_fold"/>
</dbReference>
<dbReference type="InterPro" id="IPR056823">
    <property type="entry name" value="TEN-like_YD-shell"/>
</dbReference>
<dbReference type="Pfam" id="PF25023">
    <property type="entry name" value="TEN_YD-shell"/>
    <property type="match status" value="3"/>
</dbReference>
<evidence type="ECO:0000259" key="4">
    <source>
        <dbReference type="Pfam" id="PF25023"/>
    </source>
</evidence>
<dbReference type="EMBL" id="DACRBY010000013">
    <property type="protein sequence ID" value="HAS8540419.1"/>
    <property type="molecule type" value="Genomic_DNA"/>
</dbReference>
<dbReference type="NCBIfam" id="TIGR03696">
    <property type="entry name" value="Rhs_assc_core"/>
    <property type="match status" value="1"/>
</dbReference>
<organism evidence="5">
    <name type="scientific">Vibrio vulnificus</name>
    <dbReference type="NCBI Taxonomy" id="672"/>
    <lineage>
        <taxon>Bacteria</taxon>
        <taxon>Pseudomonadati</taxon>
        <taxon>Pseudomonadota</taxon>
        <taxon>Gammaproteobacteria</taxon>
        <taxon>Vibrionales</taxon>
        <taxon>Vibrionaceae</taxon>
        <taxon>Vibrio</taxon>
    </lineage>
</organism>
<evidence type="ECO:0000259" key="3">
    <source>
        <dbReference type="Pfam" id="PF20148"/>
    </source>
</evidence>
<dbReference type="PANTHER" id="PTHR32305">
    <property type="match status" value="1"/>
</dbReference>
<keyword evidence="1" id="KW-0677">Repeat</keyword>
<dbReference type="PRINTS" id="PR00394">
    <property type="entry name" value="RHSPROTEIN"/>
</dbReference>
<dbReference type="NCBIfam" id="TIGR01643">
    <property type="entry name" value="YD_repeat_2x"/>
    <property type="match status" value="2"/>
</dbReference>